<accession>A0A086JI15</accession>
<organism evidence="2 3">
    <name type="scientific">Toxoplasma gondii GAB2-2007-GAL-DOM2</name>
    <dbReference type="NCBI Taxonomy" id="1130820"/>
    <lineage>
        <taxon>Eukaryota</taxon>
        <taxon>Sar</taxon>
        <taxon>Alveolata</taxon>
        <taxon>Apicomplexa</taxon>
        <taxon>Conoidasida</taxon>
        <taxon>Coccidia</taxon>
        <taxon>Eucoccidiorida</taxon>
        <taxon>Eimeriorina</taxon>
        <taxon>Sarcocystidae</taxon>
        <taxon>Toxoplasma</taxon>
    </lineage>
</organism>
<feature type="region of interest" description="Disordered" evidence="1">
    <location>
        <begin position="1395"/>
        <end position="1441"/>
    </location>
</feature>
<feature type="region of interest" description="Disordered" evidence="1">
    <location>
        <begin position="1867"/>
        <end position="1900"/>
    </location>
</feature>
<feature type="compositionally biased region" description="Low complexity" evidence="1">
    <location>
        <begin position="427"/>
        <end position="450"/>
    </location>
</feature>
<evidence type="ECO:0000313" key="2">
    <source>
        <dbReference type="EMBL" id="KFG31783.1"/>
    </source>
</evidence>
<feature type="region of interest" description="Disordered" evidence="1">
    <location>
        <begin position="1569"/>
        <end position="1641"/>
    </location>
</feature>
<dbReference type="EMBL" id="AHZU02001490">
    <property type="protein sequence ID" value="KFG31783.1"/>
    <property type="molecule type" value="Genomic_DNA"/>
</dbReference>
<feature type="compositionally biased region" description="Basic and acidic residues" evidence="1">
    <location>
        <begin position="1741"/>
        <end position="1754"/>
    </location>
</feature>
<feature type="compositionally biased region" description="Basic and acidic residues" evidence="1">
    <location>
        <begin position="368"/>
        <end position="383"/>
    </location>
</feature>
<reference evidence="2 3" key="1">
    <citation type="submission" date="2014-02" db="EMBL/GenBank/DDBJ databases">
        <authorList>
            <person name="Sibley D."/>
            <person name="Venepally P."/>
            <person name="Karamycheva S."/>
            <person name="Hadjithomas M."/>
            <person name="Khan A."/>
            <person name="Brunk B."/>
            <person name="Roos D."/>
            <person name="Caler E."/>
            <person name="Lorenzi H."/>
        </authorList>
    </citation>
    <scope>NUCLEOTIDE SEQUENCE [LARGE SCALE GENOMIC DNA]</scope>
    <source>
        <strain evidence="2 3">GAB2-2007-GAL-DOM2</strain>
    </source>
</reference>
<dbReference type="Proteomes" id="UP000028837">
    <property type="component" value="Unassembled WGS sequence"/>
</dbReference>
<feature type="compositionally biased region" description="Basic and acidic residues" evidence="1">
    <location>
        <begin position="526"/>
        <end position="536"/>
    </location>
</feature>
<feature type="region of interest" description="Disordered" evidence="1">
    <location>
        <begin position="1741"/>
        <end position="1790"/>
    </location>
</feature>
<feature type="region of interest" description="Disordered" evidence="1">
    <location>
        <begin position="579"/>
        <end position="609"/>
    </location>
</feature>
<feature type="region of interest" description="Disordered" evidence="1">
    <location>
        <begin position="51"/>
        <end position="189"/>
    </location>
</feature>
<comment type="caution">
    <text evidence="2">The sequence shown here is derived from an EMBL/GenBank/DDBJ whole genome shotgun (WGS) entry which is preliminary data.</text>
</comment>
<feature type="compositionally biased region" description="Low complexity" evidence="1">
    <location>
        <begin position="540"/>
        <end position="552"/>
    </location>
</feature>
<evidence type="ECO:0000256" key="1">
    <source>
        <dbReference type="SAM" id="MobiDB-lite"/>
    </source>
</evidence>
<feature type="region of interest" description="Disordered" evidence="1">
    <location>
        <begin position="929"/>
        <end position="955"/>
    </location>
</feature>
<feature type="region of interest" description="Disordered" evidence="1">
    <location>
        <begin position="203"/>
        <end position="350"/>
    </location>
</feature>
<gene>
    <name evidence="2" type="ORF">TGDOM2_237090</name>
</gene>
<feature type="compositionally biased region" description="Basic and acidic residues" evidence="1">
    <location>
        <begin position="1399"/>
        <end position="1418"/>
    </location>
</feature>
<feature type="region of interest" description="Disordered" evidence="1">
    <location>
        <begin position="712"/>
        <end position="732"/>
    </location>
</feature>
<proteinExistence type="predicted"/>
<feature type="compositionally biased region" description="Polar residues" evidence="1">
    <location>
        <begin position="74"/>
        <end position="89"/>
    </location>
</feature>
<dbReference type="VEuPathDB" id="ToxoDB:TGDOM2_237090"/>
<name>A0A086JI15_TOXGO</name>
<feature type="compositionally biased region" description="Basic and acidic residues" evidence="1">
    <location>
        <begin position="467"/>
        <end position="477"/>
    </location>
</feature>
<feature type="compositionally biased region" description="Polar residues" evidence="1">
    <location>
        <begin position="153"/>
        <end position="165"/>
    </location>
</feature>
<feature type="compositionally biased region" description="Basic and acidic residues" evidence="1">
    <location>
        <begin position="1775"/>
        <end position="1790"/>
    </location>
</feature>
<feature type="compositionally biased region" description="Low complexity" evidence="1">
    <location>
        <begin position="1588"/>
        <end position="1607"/>
    </location>
</feature>
<sequence>MATFQIDALDMGSEAGAESQTLDRSSPFPFSVFNSSGAGRWEDSTHKAQETGFYPSSQNVTRDHASPLFGQPPFSGQNPASACSTTGTPLCQDDGRNGFLHATQSHGYPSKTLSHEFSLPAPEAHNPGDAGYYRASVQREHDGCTDSAGMEPTSVTQQRSSNQHSTVKDQHTPPWFQSPAPDGDTSVQSYGYILASQGVDYGFPDTSFPPMYPVHHEANSSSVIRNPQENRTEEPGSHPSASPHPFSPMPRDTSATGNGMPQHAGEDSIAERMPPSGKNSRPAGPMEWNTEFAKAENSLKAAAEELYSHLPESAQRPRRSPSPDFGHKSSGKGKARAHPYAIPVSSSSGGTWSCSSVPPFCLPAASSENHRQAEKGLDQEARALTEGLSSGECVSGFPLSSDMEGASPSLGANCRSSGYTLSRKPTDSTTHPSFSSSSSQSFSPPLSSSRDSPRLEPKPAPGQLPEDQQRAPEDRGFLRFLLPPRQERQEGSEDPSLFSGDVQMQRTDVEGDERQVPRVPTSAGGEHIEEDHRRQGQLESAGQPAASGAPAQRLGEGAGRGSEEVNALGVLRECLGEDRQADEEGDAHRRALEAEAPPSVKRRRGPAQPAKMYFHKKKEAWRAEVLIDGTKRQKSFSCKVYGEPRARMLCEWARRFARDFGRLPSNQDVANYIPCLPRCRPAPRGNDDRGEPATQHSEGSYFASFPHSFAAHAAPPDIDAEDGASAGPPCPQGPFFAGGVGAPDCVQTHGQMRMFNSAQANSQGGEFRPFLTPEGWRETDSSREMWQKAHGSGEGAGTVEISQNSDQMSRAQMYHPAYSPYGQMPQQSYYAPQGMGERPDNEVLTFPVQPAASFPISDDTAWSARPEAFWSAATAASPHQPQAWIDGRRKDEGLTSFENFFSGGPNALGWPQGPVQGGEELQRRFACTQDARQDVQTDRESHAQGTGLRASPPDFFYADSNASNAPRVGPQPFNVEAECQERMRVERAREGRARLGEVLERQSQVPVESAGDGFEVQFGNPRPQSFFNTHFCGPGGPHMPPFQMYASSDQPGAPPQQLEQALRGGAVYPNFLDGRSPQKVPQTSCPPSPFSSSTCAGASVASFPSSSVSAAGVSGSALAAATELPFSPFPSPFISDGPLPPLPFSAPPYASSGDEVFLRAPPCIPSGQAGGPSQLSGPFYLSSGFLDTSAPYYSPPVPQGHATPAPHLGMCYHPSLASGSTHGRFYGQAPCDRSQHACASGPTLGAVELAAEVAATALSTLDKQSFDSLFLQTLQELNCEKGGAAGSADRPRSLDLSFTVPLPLLHQASSLLNQMEDPFSGIALDPFGQGVATLVLPATSDYLHRLPFVGASAVLPMGRPAGGESCFAPPEASGCIETAPNPLRGGEVKTGSVFGDTGEETRPGEADASKASCLERSRAGGMGEEGEGERHRKTSGCGDEDEEGFSAFVQKRREMNIAAGARFEELDGLKSLTRPRGGRTKRFNVGKKPFSGVRGIYFQQGAWKVRYRGDQEEVLKVFPYASGDFDSMWFQFLLARQFLRQVIAKGRQLHDSDGEGLSDEEPAWILRHDAASASSATRRADSGRPRRGLQASSSSSRSSSLSASQSRQGRRSDGSFVEWTSATGRRRNDPSADSRASGRVGRAVALSGASLGSLGETAAGEGADTTGGALSSFLGRDRKCQERGPSQSGACRRLDAAVESLRPISSTDFFEPIFFPALFGPASEKWGVRADRVRDDVEDLEKQRLASPHARGDNGDSGDSVATMEKSQGEAACGEGEKRRRLSREVEGSHASKVGEVVEELDTLEKCRRSLCSQEEKDSISDSCATEQTVGTGRDCGEKPEVEGSVSLALDSACSLSAFSLSFAGSEKNVGGEPQVEDGREEARTRADTNDHKSASVSTDAFDLLQEPTFSKATSPTGPSREKEFQLVASYPWDLSGEMLARKASPGWHSLPHLPLLLQDRHDRVLASSFWP</sequence>
<feature type="region of interest" description="Disordered" evidence="1">
    <location>
        <begin position="363"/>
        <end position="563"/>
    </location>
</feature>
<feature type="region of interest" description="Disordered" evidence="1">
    <location>
        <begin position="1"/>
        <end position="29"/>
    </location>
</feature>
<protein>
    <submittedName>
        <fullName evidence="2">AP2 domain transcription factor AP2X-5</fullName>
    </submittedName>
</protein>
<feature type="compositionally biased region" description="Basic and acidic residues" evidence="1">
    <location>
        <begin position="507"/>
        <end position="516"/>
    </location>
</feature>
<feature type="compositionally biased region" description="Basic and acidic residues" evidence="1">
    <location>
        <begin position="931"/>
        <end position="942"/>
    </location>
</feature>
<feature type="compositionally biased region" description="Basic and acidic residues" evidence="1">
    <location>
        <begin position="1877"/>
        <end position="1894"/>
    </location>
</feature>
<evidence type="ECO:0000313" key="3">
    <source>
        <dbReference type="Proteomes" id="UP000028837"/>
    </source>
</evidence>
<dbReference type="OrthoDB" id="360720at2759"/>